<organism evidence="2 3">
    <name type="scientific">Prorocentrum cordatum</name>
    <dbReference type="NCBI Taxonomy" id="2364126"/>
    <lineage>
        <taxon>Eukaryota</taxon>
        <taxon>Sar</taxon>
        <taxon>Alveolata</taxon>
        <taxon>Dinophyceae</taxon>
        <taxon>Prorocentrales</taxon>
        <taxon>Prorocentraceae</taxon>
        <taxon>Prorocentrum</taxon>
    </lineage>
</organism>
<dbReference type="InterPro" id="IPR000626">
    <property type="entry name" value="Ubiquitin-like_dom"/>
</dbReference>
<gene>
    <name evidence="2" type="ORF">PCOR1329_LOCUS26993</name>
</gene>
<reference evidence="2" key="1">
    <citation type="submission" date="2023-10" db="EMBL/GenBank/DDBJ databases">
        <authorList>
            <person name="Chen Y."/>
            <person name="Shah S."/>
            <person name="Dougan E. K."/>
            <person name="Thang M."/>
            <person name="Chan C."/>
        </authorList>
    </citation>
    <scope>NUCLEOTIDE SEQUENCE [LARGE SCALE GENOMIC DNA]</scope>
</reference>
<name>A0ABN9S6J6_9DINO</name>
<dbReference type="Gene3D" id="4.10.830.10">
    <property type="entry name" value="30s Ribosomal Protein S14, Chain N"/>
    <property type="match status" value="1"/>
</dbReference>
<dbReference type="PROSITE" id="PS50053">
    <property type="entry name" value="UBIQUITIN_2"/>
    <property type="match status" value="1"/>
</dbReference>
<proteinExistence type="predicted"/>
<dbReference type="InterPro" id="IPR043140">
    <property type="entry name" value="Ribosomal_uS14_sf"/>
</dbReference>
<keyword evidence="3" id="KW-1185">Reference proteome</keyword>
<sequence>MSEDGPAVVQFRVIGENFDLEFESEMAIRDVKKIVAEESGIQPEHMRLLYKGRLLKDALTLEQEGYDAAEPVNVLYTAGHTALVGGSQKQEVIRNPFNPPVRGIPGSKGSRCSRMSGRPGGMGLIRKYGIMMKRQ</sequence>
<protein>
    <recommendedName>
        <fullName evidence="1">Ubiquitin-like domain-containing protein</fullName>
    </recommendedName>
</protein>
<dbReference type="SUPFAM" id="SSF54236">
    <property type="entry name" value="Ubiquitin-like"/>
    <property type="match status" value="1"/>
</dbReference>
<dbReference type="InterPro" id="IPR029071">
    <property type="entry name" value="Ubiquitin-like_domsf"/>
</dbReference>
<dbReference type="Proteomes" id="UP001189429">
    <property type="component" value="Unassembled WGS sequence"/>
</dbReference>
<dbReference type="Pfam" id="PF00240">
    <property type="entry name" value="ubiquitin"/>
    <property type="match status" value="1"/>
</dbReference>
<evidence type="ECO:0000313" key="3">
    <source>
        <dbReference type="Proteomes" id="UP001189429"/>
    </source>
</evidence>
<evidence type="ECO:0000313" key="2">
    <source>
        <dbReference type="EMBL" id="CAK0827467.1"/>
    </source>
</evidence>
<feature type="domain" description="Ubiquitin-like" evidence="1">
    <location>
        <begin position="7"/>
        <end position="75"/>
    </location>
</feature>
<dbReference type="Gene3D" id="3.10.20.90">
    <property type="entry name" value="Phosphatidylinositol 3-kinase Catalytic Subunit, Chain A, domain 1"/>
    <property type="match status" value="1"/>
</dbReference>
<evidence type="ECO:0000259" key="1">
    <source>
        <dbReference type="PROSITE" id="PS50053"/>
    </source>
</evidence>
<accession>A0ABN9S6J6</accession>
<comment type="caution">
    <text evidence="2">The sequence shown here is derived from an EMBL/GenBank/DDBJ whole genome shotgun (WGS) entry which is preliminary data.</text>
</comment>
<dbReference type="EMBL" id="CAUYUJ010009696">
    <property type="protein sequence ID" value="CAK0827467.1"/>
    <property type="molecule type" value="Genomic_DNA"/>
</dbReference>
<feature type="non-terminal residue" evidence="2">
    <location>
        <position position="135"/>
    </location>
</feature>